<comment type="caution">
    <text evidence="1">The sequence shown here is derived from an EMBL/GenBank/DDBJ whole genome shotgun (WGS) entry which is preliminary data.</text>
</comment>
<evidence type="ECO:0000313" key="2">
    <source>
        <dbReference type="Proteomes" id="UP000193144"/>
    </source>
</evidence>
<keyword evidence="2" id="KW-1185">Reference proteome</keyword>
<protein>
    <submittedName>
        <fullName evidence="1">Uncharacterized protein</fullName>
    </submittedName>
</protein>
<name>A0A1Y1ZDX1_9PLEO</name>
<evidence type="ECO:0000313" key="1">
    <source>
        <dbReference type="EMBL" id="ORY08490.1"/>
    </source>
</evidence>
<dbReference type="STRING" id="1231657.A0A1Y1ZDX1"/>
<dbReference type="AlphaFoldDB" id="A0A1Y1ZDX1"/>
<organism evidence="1 2">
    <name type="scientific">Clohesyomyces aquaticus</name>
    <dbReference type="NCBI Taxonomy" id="1231657"/>
    <lineage>
        <taxon>Eukaryota</taxon>
        <taxon>Fungi</taxon>
        <taxon>Dikarya</taxon>
        <taxon>Ascomycota</taxon>
        <taxon>Pezizomycotina</taxon>
        <taxon>Dothideomycetes</taxon>
        <taxon>Pleosporomycetidae</taxon>
        <taxon>Pleosporales</taxon>
        <taxon>Lindgomycetaceae</taxon>
        <taxon>Clohesyomyces</taxon>
    </lineage>
</organism>
<dbReference type="Proteomes" id="UP000193144">
    <property type="component" value="Unassembled WGS sequence"/>
</dbReference>
<gene>
    <name evidence="1" type="ORF">BCR34DRAFT_488715</name>
</gene>
<dbReference type="OrthoDB" id="4760831at2759"/>
<dbReference type="EMBL" id="MCFA01000101">
    <property type="protein sequence ID" value="ORY08490.1"/>
    <property type="molecule type" value="Genomic_DNA"/>
</dbReference>
<sequence length="359" mass="40959">MWWDDAIARNMNLSQGYTKVAVLLIKWLDQLDEGGTRKQLVELEVLFRERFRFLTKTVELSISTKPQHQLDRYLSAFIDQHDGSDTLLIVCYTGYSIYHEDHEYLELTGKFRGSTGTALNDGARANWSKTEAVLRSDEIEGDVLVLLNTPYGSKLASTAERSVWRDSTRSKKDRAKKFEVLSACAIGSPKALPREGMFTQILTSALNEATAELHNASFTTFQLNQRMLLRPGTSNPQSVLWANLSHDQGYIRIAPLKVEKDRQGTRTPRPPRGYLTLRFALRNATLSEERIEYLAQALTRATSDKALVGVRRIDWLRFQPARSTLLDQAGLAKFAIARWKFFVKRRQQKRDSKTKTGEI</sequence>
<accession>A0A1Y1ZDX1</accession>
<proteinExistence type="predicted"/>
<reference evidence="1 2" key="1">
    <citation type="submission" date="2016-07" db="EMBL/GenBank/DDBJ databases">
        <title>Pervasive Adenine N6-methylation of Active Genes in Fungi.</title>
        <authorList>
            <consortium name="DOE Joint Genome Institute"/>
            <person name="Mondo S.J."/>
            <person name="Dannebaum R.O."/>
            <person name="Kuo R.C."/>
            <person name="Labutti K."/>
            <person name="Haridas S."/>
            <person name="Kuo A."/>
            <person name="Salamov A."/>
            <person name="Ahrendt S.R."/>
            <person name="Lipzen A."/>
            <person name="Sullivan W."/>
            <person name="Andreopoulos W.B."/>
            <person name="Clum A."/>
            <person name="Lindquist E."/>
            <person name="Daum C."/>
            <person name="Ramamoorthy G.K."/>
            <person name="Gryganskyi A."/>
            <person name="Culley D."/>
            <person name="Magnuson J.K."/>
            <person name="James T.Y."/>
            <person name="O'Malley M.A."/>
            <person name="Stajich J.E."/>
            <person name="Spatafora J.W."/>
            <person name="Visel A."/>
            <person name="Grigoriev I.V."/>
        </authorList>
    </citation>
    <scope>NUCLEOTIDE SEQUENCE [LARGE SCALE GENOMIC DNA]</scope>
    <source>
        <strain evidence="1 2">CBS 115471</strain>
    </source>
</reference>